<dbReference type="Gene3D" id="3.40.50.720">
    <property type="entry name" value="NAD(P)-binding Rossmann-like Domain"/>
    <property type="match status" value="1"/>
</dbReference>
<dbReference type="EMBL" id="JABMCB010000202">
    <property type="protein sequence ID" value="NUU78970.1"/>
    <property type="molecule type" value="Genomic_DNA"/>
</dbReference>
<evidence type="ECO:0000256" key="1">
    <source>
        <dbReference type="ARBA" id="ARBA00006484"/>
    </source>
</evidence>
<dbReference type="PANTHER" id="PTHR44169:SF6">
    <property type="entry name" value="NADPH-DEPENDENT 1-ACYLDIHYDROXYACETONE PHOSPHATE REDUCTASE"/>
    <property type="match status" value="1"/>
</dbReference>
<evidence type="ECO:0000256" key="2">
    <source>
        <dbReference type="ARBA" id="ARBA00023002"/>
    </source>
</evidence>
<keyword evidence="4" id="KW-1185">Reference proteome</keyword>
<dbReference type="InterPro" id="IPR020904">
    <property type="entry name" value="Sc_DH/Rdtase_CS"/>
</dbReference>
<dbReference type="InterPro" id="IPR002347">
    <property type="entry name" value="SDR_fam"/>
</dbReference>
<dbReference type="PRINTS" id="PR00081">
    <property type="entry name" value="GDHRDH"/>
</dbReference>
<dbReference type="InterPro" id="IPR036291">
    <property type="entry name" value="NAD(P)-bd_dom_sf"/>
</dbReference>
<dbReference type="GO" id="GO:0016491">
    <property type="term" value="F:oxidoreductase activity"/>
    <property type="evidence" value="ECO:0007669"/>
    <property type="project" value="UniProtKB-KW"/>
</dbReference>
<dbReference type="Proteomes" id="UP000526125">
    <property type="component" value="Unassembled WGS sequence"/>
</dbReference>
<evidence type="ECO:0000313" key="3">
    <source>
        <dbReference type="EMBL" id="NUU78970.1"/>
    </source>
</evidence>
<dbReference type="AlphaFoldDB" id="A0A7Y6EYV5"/>
<dbReference type="Pfam" id="PF00106">
    <property type="entry name" value="adh_short"/>
    <property type="match status" value="1"/>
</dbReference>
<comment type="similarity">
    <text evidence="1">Belongs to the short-chain dehydrogenases/reductases (SDR) family.</text>
</comment>
<dbReference type="PANTHER" id="PTHR44169">
    <property type="entry name" value="NADPH-DEPENDENT 1-ACYLDIHYDROXYACETONE PHOSPHATE REDUCTASE"/>
    <property type="match status" value="1"/>
</dbReference>
<keyword evidence="2" id="KW-0560">Oxidoreductase</keyword>
<dbReference type="SUPFAM" id="SSF51735">
    <property type="entry name" value="NAD(P)-binding Rossmann-fold domains"/>
    <property type="match status" value="1"/>
</dbReference>
<name>A0A7Y6EYV5_9BACL</name>
<evidence type="ECO:0000313" key="4">
    <source>
        <dbReference type="Proteomes" id="UP000526125"/>
    </source>
</evidence>
<proteinExistence type="inferred from homology"/>
<accession>A0A7Y6EYV5</accession>
<comment type="caution">
    <text evidence="3">The sequence shown here is derived from an EMBL/GenBank/DDBJ whole genome shotgun (WGS) entry which is preliminary data.</text>
</comment>
<dbReference type="RefSeq" id="WP_175398568.1">
    <property type="nucleotide sequence ID" value="NZ_JABMCB010000202.1"/>
</dbReference>
<gene>
    <name evidence="3" type="ORF">HP552_27555</name>
</gene>
<reference evidence="3 4" key="1">
    <citation type="submission" date="2020-05" db="EMBL/GenBank/DDBJ databases">
        <title>Genome Sequencing of Type Strains.</title>
        <authorList>
            <person name="Lemaire J.F."/>
            <person name="Inderbitzin P."/>
            <person name="Gregorio O.A."/>
            <person name="Collins S.B."/>
            <person name="Wespe N."/>
            <person name="Knight-Connoni V."/>
        </authorList>
    </citation>
    <scope>NUCLEOTIDE SEQUENCE [LARGE SCALE GENOMIC DNA]</scope>
    <source>
        <strain evidence="3 4">LMG 21957</strain>
    </source>
</reference>
<sequence length="253" mass="27267">MKLTGNTIFITGGGSGIGRALAEALHNLGNKVIISGRRKERLEEVISANPGMSAVELDIQDLSSIEATAKQLIQDFPDLNVLFNNAGIMLFDEAAGVIDEEVLVSTVSTNLLGPIRMTSSLIEHLKSKEEAVIINTTSSVGFIPYAATAVYSATKAALHSYTLSQRYLFKDTTVKVLEIIPPGVQTELMGDISNNPHAMPLEAFIEETIRLLGTDAEEVLVEQAKMIRDNQGPNEGAFVTQLNDMASQAPTDH</sequence>
<protein>
    <submittedName>
        <fullName evidence="3">SDR family NAD(P)-dependent oxidoreductase</fullName>
    </submittedName>
</protein>
<dbReference type="PROSITE" id="PS00061">
    <property type="entry name" value="ADH_SHORT"/>
    <property type="match status" value="1"/>
</dbReference>
<organism evidence="3 4">
    <name type="scientific">Paenibacillus xylanilyticus</name>
    <dbReference type="NCBI Taxonomy" id="248903"/>
    <lineage>
        <taxon>Bacteria</taxon>
        <taxon>Bacillati</taxon>
        <taxon>Bacillota</taxon>
        <taxon>Bacilli</taxon>
        <taxon>Bacillales</taxon>
        <taxon>Paenibacillaceae</taxon>
        <taxon>Paenibacillus</taxon>
    </lineage>
</organism>